<proteinExistence type="predicted"/>
<dbReference type="InterPro" id="IPR011009">
    <property type="entry name" value="Kinase-like_dom_sf"/>
</dbReference>
<evidence type="ECO:0000259" key="1">
    <source>
        <dbReference type="PROSITE" id="PS50011"/>
    </source>
</evidence>
<keyword evidence="3" id="KW-1185">Reference proteome</keyword>
<dbReference type="Proteomes" id="UP001519345">
    <property type="component" value="Unassembled WGS sequence"/>
</dbReference>
<dbReference type="Gene3D" id="3.90.1200.10">
    <property type="match status" value="1"/>
</dbReference>
<dbReference type="EMBL" id="JAGGKX010000003">
    <property type="protein sequence ID" value="MBP1968935.1"/>
    <property type="molecule type" value="Genomic_DNA"/>
</dbReference>
<organism evidence="2 3">
    <name type="scientific">Virgibacillus natechei</name>
    <dbReference type="NCBI Taxonomy" id="1216297"/>
    <lineage>
        <taxon>Bacteria</taxon>
        <taxon>Bacillati</taxon>
        <taxon>Bacillota</taxon>
        <taxon>Bacilli</taxon>
        <taxon>Bacillales</taxon>
        <taxon>Bacillaceae</taxon>
        <taxon>Virgibacillus</taxon>
    </lineage>
</organism>
<evidence type="ECO:0000313" key="2">
    <source>
        <dbReference type="EMBL" id="MBP1968935.1"/>
    </source>
</evidence>
<dbReference type="InterPro" id="IPR000719">
    <property type="entry name" value="Prot_kinase_dom"/>
</dbReference>
<dbReference type="SUPFAM" id="SSF56112">
    <property type="entry name" value="Protein kinase-like (PK-like)"/>
    <property type="match status" value="1"/>
</dbReference>
<name>A0ABS4IDB6_9BACI</name>
<dbReference type="InterPro" id="IPR002575">
    <property type="entry name" value="Aminoglycoside_PTrfase"/>
</dbReference>
<reference evidence="2 3" key="1">
    <citation type="submission" date="2021-03" db="EMBL/GenBank/DDBJ databases">
        <title>Genomic Encyclopedia of Type Strains, Phase IV (KMG-IV): sequencing the most valuable type-strain genomes for metagenomic binning, comparative biology and taxonomic classification.</title>
        <authorList>
            <person name="Goeker M."/>
        </authorList>
    </citation>
    <scope>NUCLEOTIDE SEQUENCE [LARGE SCALE GENOMIC DNA]</scope>
    <source>
        <strain evidence="2 3">DSM 25609</strain>
    </source>
</reference>
<dbReference type="PANTHER" id="PTHR40086:SF1">
    <property type="entry name" value="CELL CYCLE REGULATOR CCRZ"/>
    <property type="match status" value="1"/>
</dbReference>
<gene>
    <name evidence="2" type="ORF">J2Z83_001029</name>
</gene>
<sequence length="271" mass="31913">MNWFENVLGKGWEVTPAGGLTGDAYFAKKKDKRLFLKRNSSPFLAVLSAEGIVPKLVWTKRMENGDVITAQEWMEGRELKPFEMQHHQVADILRKIHHSSELLHMLMRLGKKPVTSDDSFYEIKERIYSTELLKTYDDIQIALTYLERLLPTTREQRQVVCHGDLNHNNLLLTNKGHLYLIDWDNAIIADPVTDFGMVMKSYIPNKDWNEWLKKYGADNDEHLIERMYWYLLLDALHYFSWHSERNENEKKLERLKNIQELNAYIGSSILD</sequence>
<evidence type="ECO:0000313" key="3">
    <source>
        <dbReference type="Proteomes" id="UP001519345"/>
    </source>
</evidence>
<comment type="caution">
    <text evidence="2">The sequence shown here is derived from an EMBL/GenBank/DDBJ whole genome shotgun (WGS) entry which is preliminary data.</text>
</comment>
<dbReference type="Pfam" id="PF01636">
    <property type="entry name" value="APH"/>
    <property type="match status" value="1"/>
</dbReference>
<dbReference type="InterPro" id="IPR052077">
    <property type="entry name" value="CcrZ_PhaseVar_Mediator"/>
</dbReference>
<dbReference type="PROSITE" id="PS50011">
    <property type="entry name" value="PROTEIN_KINASE_DOM"/>
    <property type="match status" value="1"/>
</dbReference>
<feature type="domain" description="Protein kinase" evidence="1">
    <location>
        <begin position="10"/>
        <end position="271"/>
    </location>
</feature>
<accession>A0ABS4IDB6</accession>
<protein>
    <submittedName>
        <fullName evidence="2">Thiamine kinase-like enzyme</fullName>
    </submittedName>
</protein>
<dbReference type="PANTHER" id="PTHR40086">
    <property type="entry name" value="PHOSPHOTRANSFERASE YTMP-RELATED"/>
    <property type="match status" value="1"/>
</dbReference>